<dbReference type="InterPro" id="IPR000905">
    <property type="entry name" value="Gcp-like_dom"/>
</dbReference>
<sequence>MSDRTLVIDTATAACSVALFAADGTLIGDAHDVVGRGHAEKLVPMIAGLPDGGRATRILVDVGPGSFTGIRVGIAAARGLALGWGAGVRGYSSLALVAIDRFLDAPDASPFAVVLEGGHGEVFVQRFTNQPDFAALDDVVSLTPDAAMARLGTLGVVGNGVAALRDLPADRQGPALLPRAARAPMLPLAYRDLPPVPFYGRAPDAKLPGQR</sequence>
<comment type="caution">
    <text evidence="2">The sequence shown here is derived from an EMBL/GenBank/DDBJ whole genome shotgun (WGS) entry which is preliminary data.</text>
</comment>
<reference evidence="2 3" key="1">
    <citation type="submission" date="2020-08" db="EMBL/GenBank/DDBJ databases">
        <title>Genomic Encyclopedia of Type Strains, Phase IV (KMG-IV): sequencing the most valuable type-strain genomes for metagenomic binning, comparative biology and taxonomic classification.</title>
        <authorList>
            <person name="Goeker M."/>
        </authorList>
    </citation>
    <scope>NUCLEOTIDE SEQUENCE [LARGE SCALE GENOMIC DNA]</scope>
    <source>
        <strain evidence="2 3">YC6723</strain>
    </source>
</reference>
<evidence type="ECO:0000313" key="2">
    <source>
        <dbReference type="EMBL" id="MBB4153421.1"/>
    </source>
</evidence>
<dbReference type="NCBIfam" id="TIGR03725">
    <property type="entry name" value="T6A_YeaZ"/>
    <property type="match status" value="1"/>
</dbReference>
<dbReference type="Gene3D" id="3.30.420.40">
    <property type="match status" value="2"/>
</dbReference>
<organism evidence="2 3">
    <name type="scientific">Sphingomonas jinjuensis</name>
    <dbReference type="NCBI Taxonomy" id="535907"/>
    <lineage>
        <taxon>Bacteria</taxon>
        <taxon>Pseudomonadati</taxon>
        <taxon>Pseudomonadota</taxon>
        <taxon>Alphaproteobacteria</taxon>
        <taxon>Sphingomonadales</taxon>
        <taxon>Sphingomonadaceae</taxon>
        <taxon>Sphingomonas</taxon>
    </lineage>
</organism>
<dbReference type="RefSeq" id="WP_183983102.1">
    <property type="nucleotide sequence ID" value="NZ_JACIEV010000003.1"/>
</dbReference>
<dbReference type="GO" id="GO:0002949">
    <property type="term" value="P:tRNA threonylcarbamoyladenosine modification"/>
    <property type="evidence" value="ECO:0007669"/>
    <property type="project" value="InterPro"/>
</dbReference>
<proteinExistence type="predicted"/>
<dbReference type="EMBL" id="JACIEV010000003">
    <property type="protein sequence ID" value="MBB4153421.1"/>
    <property type="molecule type" value="Genomic_DNA"/>
</dbReference>
<dbReference type="Proteomes" id="UP000529795">
    <property type="component" value="Unassembled WGS sequence"/>
</dbReference>
<dbReference type="SUPFAM" id="SSF53067">
    <property type="entry name" value="Actin-like ATPase domain"/>
    <property type="match status" value="1"/>
</dbReference>
<dbReference type="InterPro" id="IPR022496">
    <property type="entry name" value="T6A_TsaB"/>
</dbReference>
<evidence type="ECO:0000259" key="1">
    <source>
        <dbReference type="Pfam" id="PF00814"/>
    </source>
</evidence>
<feature type="domain" description="Gcp-like" evidence="1">
    <location>
        <begin position="36"/>
        <end position="129"/>
    </location>
</feature>
<evidence type="ECO:0000313" key="3">
    <source>
        <dbReference type="Proteomes" id="UP000529795"/>
    </source>
</evidence>
<dbReference type="InterPro" id="IPR043129">
    <property type="entry name" value="ATPase_NBD"/>
</dbReference>
<name>A0A840F9Y2_9SPHN</name>
<keyword evidence="3" id="KW-1185">Reference proteome</keyword>
<dbReference type="Pfam" id="PF00814">
    <property type="entry name" value="TsaD"/>
    <property type="match status" value="1"/>
</dbReference>
<dbReference type="AlphaFoldDB" id="A0A840F9Y2"/>
<accession>A0A840F9Y2</accession>
<protein>
    <submittedName>
        <fullName evidence="2">tRNA threonylcarbamoyl adenosine modification protein YeaZ</fullName>
    </submittedName>
</protein>
<gene>
    <name evidence="2" type="ORF">GGQ80_001323</name>
</gene>